<evidence type="ECO:0000313" key="2">
    <source>
        <dbReference type="WBParaSite" id="PS1159_v2.g4576.t1"/>
    </source>
</evidence>
<dbReference type="WBParaSite" id="PS1159_v2.g4576.t1">
    <property type="protein sequence ID" value="PS1159_v2.g4576.t1"/>
    <property type="gene ID" value="PS1159_v2.g4576"/>
</dbReference>
<accession>A0AC35GGC9</accession>
<name>A0AC35GGC9_9BILA</name>
<dbReference type="Proteomes" id="UP000887580">
    <property type="component" value="Unplaced"/>
</dbReference>
<reference evidence="2" key="1">
    <citation type="submission" date="2022-11" db="UniProtKB">
        <authorList>
            <consortium name="WormBaseParasite"/>
        </authorList>
    </citation>
    <scope>IDENTIFICATION</scope>
</reference>
<sequence length="180" mass="19712">MRPPAVLARIPIHLSKIHKRNSGAAAVRVAAAATDHVEEECTVVSTNFQVNASNQKCNNCGKPVKPLQTTNASSRFLCCPECKSIFTTSSGADHLHKWNALKSNESTARRPPYPSEIARYLDQFVVGQQEAKKHLSVGIYQHYRRLANNAEHKLQSSAQQYLTQASGSLHTPAAATGHLE</sequence>
<evidence type="ECO:0000313" key="1">
    <source>
        <dbReference type="Proteomes" id="UP000887580"/>
    </source>
</evidence>
<proteinExistence type="predicted"/>
<protein>
    <submittedName>
        <fullName evidence="2">C2H2-type domain-containing protein</fullName>
    </submittedName>
</protein>
<organism evidence="1 2">
    <name type="scientific">Panagrolaimus sp. PS1159</name>
    <dbReference type="NCBI Taxonomy" id="55785"/>
    <lineage>
        <taxon>Eukaryota</taxon>
        <taxon>Metazoa</taxon>
        <taxon>Ecdysozoa</taxon>
        <taxon>Nematoda</taxon>
        <taxon>Chromadorea</taxon>
        <taxon>Rhabditida</taxon>
        <taxon>Tylenchina</taxon>
        <taxon>Panagrolaimomorpha</taxon>
        <taxon>Panagrolaimoidea</taxon>
        <taxon>Panagrolaimidae</taxon>
        <taxon>Panagrolaimus</taxon>
    </lineage>
</organism>